<dbReference type="AlphaFoldDB" id="A0A370GWJ5"/>
<feature type="transmembrane region" description="Helical" evidence="1">
    <location>
        <begin position="71"/>
        <end position="90"/>
    </location>
</feature>
<name>A0A370GWJ5_9BACI</name>
<proteinExistence type="predicted"/>
<dbReference type="OrthoDB" id="2571675at2"/>
<dbReference type="Proteomes" id="UP000255326">
    <property type="component" value="Unassembled WGS sequence"/>
</dbReference>
<accession>A0A370GWJ5</accession>
<evidence type="ECO:0000313" key="2">
    <source>
        <dbReference type="EMBL" id="RDI48022.1"/>
    </source>
</evidence>
<keyword evidence="1" id="KW-0812">Transmembrane</keyword>
<sequence length="230" mass="27188">MRLIVFLLIFILLVITIKFKEKNKSKSFWLKIIVLYFLVIISFNLGSIHIPIGLIVGGLIIYKFSNVNKSFVKLTLIFSLTAYIFAYYVFPPIGINNILYSKNVVENINQFKIINSINIYSEEDPIQKKLRNFYDKETDPSLVMLLAYVLDDKNVSIKNKQWLKYEARQELDLKIAQKIESNNTVYYYLKYNDGTDYLAEFKKENSDFYLKNVIKGKIEFNKPVDQYFWN</sequence>
<organism evidence="2 3">
    <name type="scientific">Falsibacillus pallidus</name>
    <dbReference type="NCBI Taxonomy" id="493781"/>
    <lineage>
        <taxon>Bacteria</taxon>
        <taxon>Bacillati</taxon>
        <taxon>Bacillota</taxon>
        <taxon>Bacilli</taxon>
        <taxon>Bacillales</taxon>
        <taxon>Bacillaceae</taxon>
        <taxon>Falsibacillus</taxon>
    </lineage>
</organism>
<dbReference type="RefSeq" id="WP_114744208.1">
    <property type="nucleotide sequence ID" value="NZ_QQAY01000001.1"/>
</dbReference>
<feature type="transmembrane region" description="Helical" evidence="1">
    <location>
        <begin position="28"/>
        <end position="59"/>
    </location>
</feature>
<evidence type="ECO:0000313" key="3">
    <source>
        <dbReference type="Proteomes" id="UP000255326"/>
    </source>
</evidence>
<protein>
    <submittedName>
        <fullName evidence="2">Uncharacterized protein</fullName>
    </submittedName>
</protein>
<evidence type="ECO:0000256" key="1">
    <source>
        <dbReference type="SAM" id="Phobius"/>
    </source>
</evidence>
<reference evidence="2 3" key="1">
    <citation type="submission" date="2018-07" db="EMBL/GenBank/DDBJ databases">
        <title>Genomic Encyclopedia of Type Strains, Phase IV (KMG-IV): sequencing the most valuable type-strain genomes for metagenomic binning, comparative biology and taxonomic classification.</title>
        <authorList>
            <person name="Goeker M."/>
        </authorList>
    </citation>
    <scope>NUCLEOTIDE SEQUENCE [LARGE SCALE GENOMIC DNA]</scope>
    <source>
        <strain evidence="2 3">DSM 25281</strain>
    </source>
</reference>
<comment type="caution">
    <text evidence="2">The sequence shown here is derived from an EMBL/GenBank/DDBJ whole genome shotgun (WGS) entry which is preliminary data.</text>
</comment>
<keyword evidence="1" id="KW-0472">Membrane</keyword>
<gene>
    <name evidence="2" type="ORF">DFR59_101691</name>
</gene>
<dbReference type="EMBL" id="QQAY01000001">
    <property type="protein sequence ID" value="RDI48022.1"/>
    <property type="molecule type" value="Genomic_DNA"/>
</dbReference>
<keyword evidence="3" id="KW-1185">Reference proteome</keyword>
<keyword evidence="1" id="KW-1133">Transmembrane helix</keyword>